<dbReference type="Proteomes" id="UP001064048">
    <property type="component" value="Chromosome Z"/>
</dbReference>
<keyword evidence="2" id="KW-1185">Reference proteome</keyword>
<evidence type="ECO:0000313" key="1">
    <source>
        <dbReference type="EMBL" id="KAI8430235.1"/>
    </source>
</evidence>
<proteinExistence type="predicted"/>
<accession>A0ACC0K221</accession>
<protein>
    <submittedName>
        <fullName evidence="1">Uncharacterized protein</fullName>
    </submittedName>
</protein>
<sequence>MALLLIKFVLFLFCAACVSGRLTTVHNNTSQREDQKNQDNLLCKLHRDCHYSDPAVGACIRRAAERARAVLARGAPALAVQPLDPLAVPSIRLRQHSAPHNHFKYDAWLSDVVLHGLTKYEFNKLDVYPEDLKVTANITLPHLEMFSEYVILGEFQMLPVESTGKMSVNFTKCTAALEALGARVHKRILIRDAAVRLRCSGPLQAALMEAHSTTGEMEMITQHVARMHAAELAGEVQPALETALAMVLEDVANKFLKHMPADAVFPN</sequence>
<name>A0ACC0K221_CHOFU</name>
<gene>
    <name evidence="1" type="ORF">MSG28_000576</name>
</gene>
<organism evidence="1 2">
    <name type="scientific">Choristoneura fumiferana</name>
    <name type="common">Spruce budworm moth</name>
    <name type="synonym">Archips fumiferana</name>
    <dbReference type="NCBI Taxonomy" id="7141"/>
    <lineage>
        <taxon>Eukaryota</taxon>
        <taxon>Metazoa</taxon>
        <taxon>Ecdysozoa</taxon>
        <taxon>Arthropoda</taxon>
        <taxon>Hexapoda</taxon>
        <taxon>Insecta</taxon>
        <taxon>Pterygota</taxon>
        <taxon>Neoptera</taxon>
        <taxon>Endopterygota</taxon>
        <taxon>Lepidoptera</taxon>
        <taxon>Glossata</taxon>
        <taxon>Ditrysia</taxon>
        <taxon>Tortricoidea</taxon>
        <taxon>Tortricidae</taxon>
        <taxon>Tortricinae</taxon>
        <taxon>Choristoneura</taxon>
    </lineage>
</organism>
<reference evidence="1 2" key="1">
    <citation type="journal article" date="2022" name="Genome Biol. Evol.">
        <title>The Spruce Budworm Genome: Reconstructing the Evolutionary History of Antifreeze Proteins.</title>
        <authorList>
            <person name="Beliveau C."/>
            <person name="Gagne P."/>
            <person name="Picq S."/>
            <person name="Vernygora O."/>
            <person name="Keeling C.I."/>
            <person name="Pinkney K."/>
            <person name="Doucet D."/>
            <person name="Wen F."/>
            <person name="Johnston J.S."/>
            <person name="Maaroufi H."/>
            <person name="Boyle B."/>
            <person name="Laroche J."/>
            <person name="Dewar K."/>
            <person name="Juretic N."/>
            <person name="Blackburn G."/>
            <person name="Nisole A."/>
            <person name="Brunet B."/>
            <person name="Brandao M."/>
            <person name="Lumley L."/>
            <person name="Duan J."/>
            <person name="Quan G."/>
            <person name="Lucarotti C.J."/>
            <person name="Roe A.D."/>
            <person name="Sperling F.A.H."/>
            <person name="Levesque R.C."/>
            <person name="Cusson M."/>
        </authorList>
    </citation>
    <scope>NUCLEOTIDE SEQUENCE [LARGE SCALE GENOMIC DNA]</scope>
    <source>
        <strain evidence="1">Glfc:IPQL:Cfum</strain>
    </source>
</reference>
<evidence type="ECO:0000313" key="2">
    <source>
        <dbReference type="Proteomes" id="UP001064048"/>
    </source>
</evidence>
<dbReference type="EMBL" id="CM046131">
    <property type="protein sequence ID" value="KAI8430235.1"/>
    <property type="molecule type" value="Genomic_DNA"/>
</dbReference>
<comment type="caution">
    <text evidence="1">The sequence shown here is derived from an EMBL/GenBank/DDBJ whole genome shotgun (WGS) entry which is preliminary data.</text>
</comment>